<comment type="caution">
    <text evidence="4">The sequence shown here is derived from an EMBL/GenBank/DDBJ whole genome shotgun (WGS) entry which is preliminary data.</text>
</comment>
<dbReference type="GO" id="GO:0016887">
    <property type="term" value="F:ATP hydrolysis activity"/>
    <property type="evidence" value="ECO:0007669"/>
    <property type="project" value="InterPro"/>
</dbReference>
<dbReference type="STRING" id="133383.A0A1R0GQN3"/>
<dbReference type="OrthoDB" id="28737at2759"/>
<keyword evidence="4" id="KW-0346">Stress response</keyword>
<dbReference type="Proteomes" id="UP000187455">
    <property type="component" value="Unassembled WGS sequence"/>
</dbReference>
<dbReference type="SUPFAM" id="SSF110942">
    <property type="entry name" value="HSP90 C-terminal domain"/>
    <property type="match status" value="1"/>
</dbReference>
<dbReference type="PANTHER" id="PTHR11528">
    <property type="entry name" value="HEAT SHOCK PROTEIN 90 FAMILY MEMBER"/>
    <property type="match status" value="1"/>
</dbReference>
<dbReference type="Pfam" id="PF00183">
    <property type="entry name" value="HSP90"/>
    <property type="match status" value="1"/>
</dbReference>
<evidence type="ECO:0000256" key="3">
    <source>
        <dbReference type="SAM" id="MobiDB-lite"/>
    </source>
</evidence>
<protein>
    <submittedName>
        <fullName evidence="4">Heat shock protein 75 kDa, mitochondrial</fullName>
    </submittedName>
</protein>
<proteinExistence type="inferred from homology"/>
<name>A0A1R0GQN3_9FUNG</name>
<dbReference type="Gene3D" id="1.20.120.790">
    <property type="entry name" value="Heat shock protein 90, C-terminal domain"/>
    <property type="match status" value="1"/>
</dbReference>
<evidence type="ECO:0000256" key="2">
    <source>
        <dbReference type="ARBA" id="ARBA00023186"/>
    </source>
</evidence>
<feature type="compositionally biased region" description="Polar residues" evidence="3">
    <location>
        <begin position="88"/>
        <end position="111"/>
    </location>
</feature>
<dbReference type="InterPro" id="IPR020568">
    <property type="entry name" value="Ribosomal_Su5_D2-typ_SF"/>
</dbReference>
<dbReference type="GO" id="GO:0005524">
    <property type="term" value="F:ATP binding"/>
    <property type="evidence" value="ECO:0007669"/>
    <property type="project" value="InterPro"/>
</dbReference>
<reference evidence="4 5" key="1">
    <citation type="journal article" date="2016" name="Mol. Biol. Evol.">
        <title>Genome-Wide Survey of Gut Fungi (Harpellales) Reveals the First Horizontally Transferred Ubiquitin Gene from a Mosquito Host.</title>
        <authorList>
            <person name="Wang Y."/>
            <person name="White M.M."/>
            <person name="Kvist S."/>
            <person name="Moncalvo J.M."/>
        </authorList>
    </citation>
    <scope>NUCLEOTIDE SEQUENCE [LARGE SCALE GENOMIC DNA]</scope>
    <source>
        <strain evidence="4 5">ALG-7-W6</strain>
    </source>
</reference>
<dbReference type="InterPro" id="IPR037196">
    <property type="entry name" value="HSP90_C"/>
</dbReference>
<dbReference type="EMBL" id="LSSL01004808">
    <property type="protein sequence ID" value="OLY79195.1"/>
    <property type="molecule type" value="Genomic_DNA"/>
</dbReference>
<evidence type="ECO:0000256" key="1">
    <source>
        <dbReference type="ARBA" id="ARBA00008239"/>
    </source>
</evidence>
<keyword evidence="2" id="KW-0143">Chaperone</keyword>
<dbReference type="GO" id="GO:0051082">
    <property type="term" value="F:unfolded protein binding"/>
    <property type="evidence" value="ECO:0007669"/>
    <property type="project" value="InterPro"/>
</dbReference>
<dbReference type="Gene3D" id="3.40.50.11260">
    <property type="match status" value="1"/>
</dbReference>
<keyword evidence="5" id="KW-1185">Reference proteome</keyword>
<evidence type="ECO:0000313" key="4">
    <source>
        <dbReference type="EMBL" id="OLY79195.1"/>
    </source>
</evidence>
<comment type="similarity">
    <text evidence="1">Belongs to the heat shock protein 90 family.</text>
</comment>
<gene>
    <name evidence="4" type="ORF">AYI68_g6743</name>
</gene>
<dbReference type="SUPFAM" id="SSF54211">
    <property type="entry name" value="Ribosomal protein S5 domain 2-like"/>
    <property type="match status" value="1"/>
</dbReference>
<dbReference type="AlphaFoldDB" id="A0A1R0GQN3"/>
<dbReference type="InterPro" id="IPR001404">
    <property type="entry name" value="Hsp90_fam"/>
</dbReference>
<evidence type="ECO:0000313" key="5">
    <source>
        <dbReference type="Proteomes" id="UP000187455"/>
    </source>
</evidence>
<organism evidence="4 5">
    <name type="scientific">Smittium mucronatum</name>
    <dbReference type="NCBI Taxonomy" id="133383"/>
    <lineage>
        <taxon>Eukaryota</taxon>
        <taxon>Fungi</taxon>
        <taxon>Fungi incertae sedis</taxon>
        <taxon>Zoopagomycota</taxon>
        <taxon>Kickxellomycotina</taxon>
        <taxon>Harpellomycetes</taxon>
        <taxon>Harpellales</taxon>
        <taxon>Legeriomycetaceae</taxon>
        <taxon>Smittium</taxon>
    </lineage>
</organism>
<accession>A0A1R0GQN3</accession>
<dbReference type="GO" id="GO:0140662">
    <property type="term" value="F:ATP-dependent protein folding chaperone"/>
    <property type="evidence" value="ECO:0007669"/>
    <property type="project" value="InterPro"/>
</dbReference>
<sequence length="238" mass="26378">MGELVSFDDYISRASEGQKEIFYLCTSSRALGEESPYYEAFKDLNKEVLFMTQTQDEHVMSSLKKYKDMELVSIDSEKARNLLDELNGTKTSGNDNDASDSSETGKSSGTLSKEESDDLSTWFLGELGSKVKQVKVGTQTSSFPAIVTNFDSPAVRKMMLLMAESSNTELPMTPVTLEINPKDPIIYGLYGLRNTDPELAKQVAEQVFDNALASAGILDDPRVMVRRLNSILSRVVKN</sequence>
<dbReference type="FunFam" id="1.20.120.790:FF:000004">
    <property type="entry name" value="Heat shock protein 75 kDa"/>
    <property type="match status" value="1"/>
</dbReference>
<feature type="region of interest" description="Disordered" evidence="3">
    <location>
        <begin position="85"/>
        <end position="113"/>
    </location>
</feature>